<dbReference type="GO" id="GO:0000978">
    <property type="term" value="F:RNA polymerase II cis-regulatory region sequence-specific DNA binding"/>
    <property type="evidence" value="ECO:0000318"/>
    <property type="project" value="GO_Central"/>
</dbReference>
<dbReference type="OMA" id="EVERMGM"/>
<dbReference type="Proteomes" id="UP000019116">
    <property type="component" value="Chromosome 3D"/>
</dbReference>
<dbReference type="SMR" id="A0A3B6GNJ9"/>
<evidence type="ECO:0008006" key="11">
    <source>
        <dbReference type="Google" id="ProtNLM"/>
    </source>
</evidence>
<dbReference type="Gramene" id="TraesCS3D02G102700.1">
    <property type="protein sequence ID" value="TraesCS3D02G102700.1"/>
    <property type="gene ID" value="TraesCS3D02G102700"/>
</dbReference>
<dbReference type="RefSeq" id="XP_044352973.1">
    <property type="nucleotide sequence ID" value="XM_044497038.1"/>
</dbReference>
<dbReference type="SMART" id="SM00432">
    <property type="entry name" value="MADS"/>
    <property type="match status" value="1"/>
</dbReference>
<dbReference type="InterPro" id="IPR002100">
    <property type="entry name" value="TF_MADSbox"/>
</dbReference>
<dbReference type="Gramene" id="TraesKAR3D01G0048700.1">
    <property type="protein sequence ID" value="cds.TraesKAR3D01G0048700.1"/>
    <property type="gene ID" value="TraesKAR3D01G0048700"/>
</dbReference>
<dbReference type="Gramene" id="TraesPARA_EIv1.0_1073010.1">
    <property type="protein sequence ID" value="TraesPARA_EIv1.0_1073010.1.CDS"/>
    <property type="gene ID" value="TraesPARA_EIv1.0_1073010"/>
</dbReference>
<keyword evidence="2" id="KW-0805">Transcription regulation</keyword>
<dbReference type="STRING" id="4565.A0A3B6GNJ9"/>
<dbReference type="Gramene" id="TraesLDM3D03G01825130.1">
    <property type="protein sequence ID" value="TraesLDM3D03G01825130.1"/>
    <property type="gene ID" value="TraesLDM3D03G01825130"/>
</dbReference>
<keyword evidence="5" id="KW-0539">Nucleus</keyword>
<evidence type="ECO:0000313" key="10">
    <source>
        <dbReference type="Proteomes" id="UP000019116"/>
    </source>
</evidence>
<dbReference type="InterPro" id="IPR033896">
    <property type="entry name" value="MEF2-like_N"/>
</dbReference>
<protein>
    <recommendedName>
        <fullName evidence="11">MADS-box transcription factor</fullName>
    </recommendedName>
</protein>
<dbReference type="Gramene" id="TraesJAG3D03G01835450.1">
    <property type="protein sequence ID" value="TraesJAG3D03G01835450.1"/>
    <property type="gene ID" value="TraesJAG3D03G01835450"/>
</dbReference>
<dbReference type="PRINTS" id="PR00404">
    <property type="entry name" value="MADSDOMAIN"/>
</dbReference>
<sequence length="229" mass="26262">MGRGKVEMKRIDNKLSRQATFHKRRRGLLKKAQELAVLCDAHLGVLVFSSTGELYDYCSPHTSWSELIQRYKGITNAQLQGTNRDDDQKLLEDIARLKRERDHLVASHRMMTGEDMPCSTTKEELADLEQKLECALGKVREMKDKFLNQQLEESRHKVSILEEKNSLMRHVMNHDEQPRAVVEAELMAPMMLPASAFGSFFPEAEEEGLSTSLQLWPQQLPDVQDPSLQ</sequence>
<keyword evidence="3" id="KW-0238">DNA-binding</keyword>
<feature type="domain" description="MADS-box" evidence="7">
    <location>
        <begin position="1"/>
        <end position="61"/>
    </location>
</feature>
<keyword evidence="6" id="KW-0175">Coiled coil</keyword>
<dbReference type="Gene3D" id="3.40.1810.10">
    <property type="entry name" value="Transcription factor, MADS-box"/>
    <property type="match status" value="1"/>
</dbReference>
<reference evidence="9" key="1">
    <citation type="submission" date="2018-08" db="EMBL/GenBank/DDBJ databases">
        <authorList>
            <person name="Rossello M."/>
        </authorList>
    </citation>
    <scope>NUCLEOTIDE SEQUENCE [LARGE SCALE GENOMIC DNA]</scope>
    <source>
        <strain evidence="9">cv. Chinese Spring</strain>
    </source>
</reference>
<dbReference type="Gramene" id="TraesCS3D03G0210000.1">
    <property type="protein sequence ID" value="TraesCS3D03G0210000.1.CDS"/>
    <property type="gene ID" value="TraesCS3D03G0210000"/>
</dbReference>
<dbReference type="Gramene" id="TraesARI3D03G01859230.1">
    <property type="protein sequence ID" value="TraesARI3D03G01859230.1"/>
    <property type="gene ID" value="TraesARI3D03G01859230"/>
</dbReference>
<proteinExistence type="predicted"/>
<dbReference type="Gramene" id="TraesSYM3D03G01849300.1">
    <property type="protein sequence ID" value="TraesSYM3D03G01849300.1"/>
    <property type="gene ID" value="TraesSYM3D03G01849300"/>
</dbReference>
<dbReference type="CDD" id="cd00265">
    <property type="entry name" value="MADS_MEF2_like"/>
    <property type="match status" value="1"/>
</dbReference>
<dbReference type="Gramene" id="TraesCLE_scaffold_134715_01G000100.1">
    <property type="protein sequence ID" value="TraesCLE_scaffold_134715_01G000100.1"/>
    <property type="gene ID" value="TraesCLE_scaffold_134715_01G000100"/>
</dbReference>
<dbReference type="RefSeq" id="XP_044352974.1">
    <property type="nucleotide sequence ID" value="XM_044497039.1"/>
</dbReference>
<dbReference type="Gramene" id="TraesRN3D0100224400.1">
    <property type="protein sequence ID" value="TraesRN3D0100224400.1"/>
    <property type="gene ID" value="TraesRN3D0100224400"/>
</dbReference>
<comment type="subcellular location">
    <subcellularLocation>
        <location evidence="1">Nucleus</location>
    </subcellularLocation>
</comment>
<dbReference type="SUPFAM" id="SSF55455">
    <property type="entry name" value="SRF-like"/>
    <property type="match status" value="1"/>
</dbReference>
<feature type="coiled-coil region" evidence="6">
    <location>
        <begin position="118"/>
        <end position="145"/>
    </location>
</feature>
<name>A0A3B6GNJ9_WHEAT</name>
<dbReference type="Gramene" id="TraesROB_scaffold_109844_01G000100.1">
    <property type="protein sequence ID" value="TraesROB_scaffold_109844_01G000100.1"/>
    <property type="gene ID" value="TraesROB_scaffold_109844_01G000100"/>
</dbReference>
<dbReference type="Pfam" id="PF00319">
    <property type="entry name" value="SRF-TF"/>
    <property type="match status" value="1"/>
</dbReference>
<dbReference type="GO" id="GO:0006357">
    <property type="term" value="P:regulation of transcription by RNA polymerase II"/>
    <property type="evidence" value="ECO:0000318"/>
    <property type="project" value="GO_Central"/>
</dbReference>
<keyword evidence="10" id="KW-1185">Reference proteome</keyword>
<dbReference type="GO" id="GO:0046983">
    <property type="term" value="F:protein dimerization activity"/>
    <property type="evidence" value="ECO:0007669"/>
    <property type="project" value="InterPro"/>
</dbReference>
<dbReference type="GO" id="GO:0000981">
    <property type="term" value="F:DNA-binding transcription factor activity, RNA polymerase II-specific"/>
    <property type="evidence" value="ECO:0000318"/>
    <property type="project" value="GO_Central"/>
</dbReference>
<dbReference type="Gramene" id="TraesCAD_scaffold_127232_01G000100.1">
    <property type="protein sequence ID" value="TraesCAD_scaffold_127232_01G000100.1"/>
    <property type="gene ID" value="TraesCAD_scaffold_127232_01G000100"/>
</dbReference>
<dbReference type="GO" id="GO:0045944">
    <property type="term" value="P:positive regulation of transcription by RNA polymerase II"/>
    <property type="evidence" value="ECO:0007669"/>
    <property type="project" value="InterPro"/>
</dbReference>
<evidence type="ECO:0000259" key="8">
    <source>
        <dbReference type="PROSITE" id="PS51297"/>
    </source>
</evidence>
<dbReference type="Gramene" id="TraesWEE_scaffold_167931_01G000100.1">
    <property type="protein sequence ID" value="TraesWEE_scaffold_167931_01G000100.1"/>
    <property type="gene ID" value="TraesWEE_scaffold_167931_01G000100"/>
</dbReference>
<dbReference type="GeneID" id="123074098"/>
<dbReference type="OrthoDB" id="1898716at2759"/>
<evidence type="ECO:0000259" key="7">
    <source>
        <dbReference type="PROSITE" id="PS50066"/>
    </source>
</evidence>
<dbReference type="EnsemblPlants" id="TraesCS3D02G102700.1">
    <property type="protein sequence ID" value="TraesCS3D02G102700.1"/>
    <property type="gene ID" value="TraesCS3D02G102700"/>
</dbReference>
<dbReference type="PROSITE" id="PS51297">
    <property type="entry name" value="K_BOX"/>
    <property type="match status" value="1"/>
</dbReference>
<evidence type="ECO:0000256" key="2">
    <source>
        <dbReference type="ARBA" id="ARBA00023015"/>
    </source>
</evidence>
<dbReference type="PROSITE" id="PS50066">
    <property type="entry name" value="MADS_BOX_2"/>
    <property type="match status" value="1"/>
</dbReference>
<organism evidence="9">
    <name type="scientific">Triticum aestivum</name>
    <name type="common">Wheat</name>
    <dbReference type="NCBI Taxonomy" id="4565"/>
    <lineage>
        <taxon>Eukaryota</taxon>
        <taxon>Viridiplantae</taxon>
        <taxon>Streptophyta</taxon>
        <taxon>Embryophyta</taxon>
        <taxon>Tracheophyta</taxon>
        <taxon>Spermatophyta</taxon>
        <taxon>Magnoliopsida</taxon>
        <taxon>Liliopsida</taxon>
        <taxon>Poales</taxon>
        <taxon>Poaceae</taxon>
        <taxon>BOP clade</taxon>
        <taxon>Pooideae</taxon>
        <taxon>Triticodae</taxon>
        <taxon>Triticeae</taxon>
        <taxon>Triticinae</taxon>
        <taxon>Triticum</taxon>
    </lineage>
</organism>
<accession>A0A3B6GNJ9</accession>
<keyword evidence="4" id="KW-0804">Transcription</keyword>
<dbReference type="Pfam" id="PF01486">
    <property type="entry name" value="K-box"/>
    <property type="match status" value="1"/>
</dbReference>
<evidence type="ECO:0000256" key="1">
    <source>
        <dbReference type="ARBA" id="ARBA00004123"/>
    </source>
</evidence>
<evidence type="ECO:0000256" key="4">
    <source>
        <dbReference type="ARBA" id="ARBA00023163"/>
    </source>
</evidence>
<evidence type="ECO:0000256" key="3">
    <source>
        <dbReference type="ARBA" id="ARBA00023125"/>
    </source>
</evidence>
<evidence type="ECO:0000256" key="5">
    <source>
        <dbReference type="ARBA" id="ARBA00023242"/>
    </source>
</evidence>
<dbReference type="Gramene" id="TraesJUL3D03G01844980.1">
    <property type="protein sequence ID" value="TraesJUL3D03G01844980.1"/>
    <property type="gene ID" value="TraesJUL3D03G01844980"/>
</dbReference>
<dbReference type="InterPro" id="IPR002487">
    <property type="entry name" value="TF_Kbox"/>
</dbReference>
<dbReference type="InterPro" id="IPR050142">
    <property type="entry name" value="MADS-box/MEF2_TF"/>
</dbReference>
<dbReference type="InterPro" id="IPR036879">
    <property type="entry name" value="TF_MADSbox_sf"/>
</dbReference>
<gene>
    <name evidence="9" type="primary">LOC123074098</name>
</gene>
<reference evidence="9" key="2">
    <citation type="submission" date="2018-10" db="UniProtKB">
        <authorList>
            <consortium name="EnsemblPlants"/>
        </authorList>
    </citation>
    <scope>IDENTIFICATION</scope>
</reference>
<evidence type="ECO:0000256" key="6">
    <source>
        <dbReference type="SAM" id="Coils"/>
    </source>
</evidence>
<evidence type="ECO:0000313" key="9">
    <source>
        <dbReference type="EnsemblPlants" id="TraesCS3D02G102700.1"/>
    </source>
</evidence>
<dbReference type="AlphaFoldDB" id="A0A3B6GNJ9"/>
<dbReference type="PANTHER" id="PTHR48019">
    <property type="entry name" value="SERUM RESPONSE FACTOR HOMOLOG"/>
    <property type="match status" value="1"/>
</dbReference>
<feature type="domain" description="K-box" evidence="8">
    <location>
        <begin position="87"/>
        <end position="180"/>
    </location>
</feature>
<dbReference type="PROSITE" id="PS00350">
    <property type="entry name" value="MADS_BOX_1"/>
    <property type="match status" value="1"/>
</dbReference>
<dbReference type="GO" id="GO:0005634">
    <property type="term" value="C:nucleus"/>
    <property type="evidence" value="ECO:0007669"/>
    <property type="project" value="UniProtKB-SubCell"/>
</dbReference>
<dbReference type="Gramene" id="TraesSTA3D03G01821610.1">
    <property type="protein sequence ID" value="TraesSTA3D03G01821610.1"/>
    <property type="gene ID" value="TraesSTA3D03G01821610"/>
</dbReference>